<organism evidence="2 3">
    <name type="scientific">candidate division KSB3 bacterium</name>
    <dbReference type="NCBI Taxonomy" id="2044937"/>
    <lineage>
        <taxon>Bacteria</taxon>
        <taxon>candidate division KSB3</taxon>
    </lineage>
</organism>
<name>A0A2G6E0U5_9BACT</name>
<dbReference type="Gene3D" id="2.60.120.200">
    <property type="match status" value="1"/>
</dbReference>
<proteinExistence type="predicted"/>
<dbReference type="GO" id="GO:0005576">
    <property type="term" value="C:extracellular region"/>
    <property type="evidence" value="ECO:0007669"/>
    <property type="project" value="InterPro"/>
</dbReference>
<feature type="domain" description="TSP C-terminal" evidence="1">
    <location>
        <begin position="1"/>
        <end position="95"/>
    </location>
</feature>
<evidence type="ECO:0000313" key="3">
    <source>
        <dbReference type="Proteomes" id="UP000229740"/>
    </source>
</evidence>
<dbReference type="GO" id="GO:0005509">
    <property type="term" value="F:calcium ion binding"/>
    <property type="evidence" value="ECO:0007669"/>
    <property type="project" value="InterPro"/>
</dbReference>
<dbReference type="Proteomes" id="UP000229740">
    <property type="component" value="Unassembled WGS sequence"/>
</dbReference>
<dbReference type="InterPro" id="IPR013320">
    <property type="entry name" value="ConA-like_dom_sf"/>
</dbReference>
<evidence type="ECO:0000313" key="2">
    <source>
        <dbReference type="EMBL" id="PID55696.1"/>
    </source>
</evidence>
<reference evidence="2 3" key="1">
    <citation type="submission" date="2017-10" db="EMBL/GenBank/DDBJ databases">
        <title>Novel microbial diversity and functional potential in the marine mammal oral microbiome.</title>
        <authorList>
            <person name="Dudek N.K."/>
            <person name="Sun C.L."/>
            <person name="Burstein D."/>
            <person name="Kantor R.S."/>
            <person name="Aliaga Goltsman D.S."/>
            <person name="Bik E.M."/>
            <person name="Thomas B.C."/>
            <person name="Banfield J.F."/>
            <person name="Relman D.A."/>
        </authorList>
    </citation>
    <scope>NUCLEOTIDE SEQUENCE [LARGE SCALE GENOMIC DNA]</scope>
    <source>
        <strain evidence="2">DOLZORAL124_49_17</strain>
    </source>
</reference>
<accession>A0A2G6E0U5</accession>
<sequence>MFNETKTTVTQTLNADPSMLLSDFILTNDKIEGVWRVNTREDDELIRFAFGYQDKQHFYLFSWKQANQGNGAELCEQGMSVRVVNANSPLTWHDF</sequence>
<protein>
    <recommendedName>
        <fullName evidence="1">TSP C-terminal domain-containing protein</fullName>
    </recommendedName>
</protein>
<dbReference type="GO" id="GO:0007155">
    <property type="term" value="P:cell adhesion"/>
    <property type="evidence" value="ECO:0007669"/>
    <property type="project" value="InterPro"/>
</dbReference>
<dbReference type="EMBL" id="PDPS01000049">
    <property type="protein sequence ID" value="PID55696.1"/>
    <property type="molecule type" value="Genomic_DNA"/>
</dbReference>
<dbReference type="SUPFAM" id="SSF49899">
    <property type="entry name" value="Concanavalin A-like lectins/glucanases"/>
    <property type="match status" value="1"/>
</dbReference>
<gene>
    <name evidence="2" type="ORF">CSB45_14785</name>
</gene>
<comment type="caution">
    <text evidence="2">The sequence shown here is derived from an EMBL/GenBank/DDBJ whole genome shotgun (WGS) entry which is preliminary data.</text>
</comment>
<dbReference type="Pfam" id="PF05735">
    <property type="entry name" value="TSP_C"/>
    <property type="match status" value="1"/>
</dbReference>
<dbReference type="PROSITE" id="PS51236">
    <property type="entry name" value="TSP_CTER"/>
    <property type="match status" value="1"/>
</dbReference>
<dbReference type="InterPro" id="IPR008859">
    <property type="entry name" value="Thrombospondin_C"/>
</dbReference>
<evidence type="ECO:0000259" key="1">
    <source>
        <dbReference type="PROSITE" id="PS51236"/>
    </source>
</evidence>
<dbReference type="AlphaFoldDB" id="A0A2G6E0U5"/>